<feature type="region of interest" description="Disordered" evidence="2">
    <location>
        <begin position="176"/>
        <end position="195"/>
    </location>
</feature>
<feature type="compositionally biased region" description="Polar residues" evidence="2">
    <location>
        <begin position="346"/>
        <end position="357"/>
    </location>
</feature>
<feature type="compositionally biased region" description="Low complexity" evidence="2">
    <location>
        <begin position="499"/>
        <end position="511"/>
    </location>
</feature>
<evidence type="ECO:0000313" key="4">
    <source>
        <dbReference type="Proteomes" id="UP000037923"/>
    </source>
</evidence>
<dbReference type="Proteomes" id="UP000037923">
    <property type="component" value="Unassembled WGS sequence"/>
</dbReference>
<proteinExistence type="predicted"/>
<gene>
    <name evidence="3" type="ORF">ABB37_02078</name>
</gene>
<comment type="caution">
    <text evidence="3">The sequence shown here is derived from an EMBL/GenBank/DDBJ whole genome shotgun (WGS) entry which is preliminary data.</text>
</comment>
<accession>A0A0N0DYA4</accession>
<dbReference type="AlphaFoldDB" id="A0A0N0DYA4"/>
<dbReference type="VEuPathDB" id="TriTrypDB:LpyrH10_03_2290"/>
<feature type="compositionally biased region" description="Low complexity" evidence="2">
    <location>
        <begin position="182"/>
        <end position="195"/>
    </location>
</feature>
<feature type="region of interest" description="Disordered" evidence="2">
    <location>
        <begin position="224"/>
        <end position="321"/>
    </location>
</feature>
<feature type="region of interest" description="Disordered" evidence="2">
    <location>
        <begin position="340"/>
        <end position="396"/>
    </location>
</feature>
<dbReference type="RefSeq" id="XP_015662333.1">
    <property type="nucleotide sequence ID" value="XM_015798855.1"/>
</dbReference>
<dbReference type="EMBL" id="LGTL01000003">
    <property type="protein sequence ID" value="KPA83892.1"/>
    <property type="molecule type" value="Genomic_DNA"/>
</dbReference>
<feature type="region of interest" description="Disordered" evidence="2">
    <location>
        <begin position="499"/>
        <end position="533"/>
    </location>
</feature>
<dbReference type="EMBL" id="LGTL01000003">
    <property type="protein sequence ID" value="KPA83894.1"/>
    <property type="molecule type" value="Genomic_DNA"/>
</dbReference>
<protein>
    <submittedName>
        <fullName evidence="3">Uncharacterized protein</fullName>
    </submittedName>
</protein>
<evidence type="ECO:0000256" key="1">
    <source>
        <dbReference type="SAM" id="Coils"/>
    </source>
</evidence>
<sequence>MPSTESMLREAEAALFHAAQVSFRSVQAVYPEQYRVSLVFDAAQEQELCLSLDQADLLRVVEACEVNAARLRDLTAQLHKEWVIVSSLSTTPHLADRRCTSAHLVFLETQLSALIAIHATAAQAQAQSLEKHQRELDNLRALFDEACSSYGVVQEAVVSAAKECARLHRRGQAQRSVTAWDATPPATSSAEASTATRRAVLTQGLWDTYQHPTQIAPIPFLDDTTKNVPNEGNKTSANLASCNGVKGVSPGAVSRDMQSHAGRLLAPRLRRDDDRGAAVVDGGGQRAPQASSGDVASLEKDKHQSSPPPLFPNRDYSRDVPSNVEQRALLRRRVAKRDAVGCSAAQIDSSPSDTASLGRSDGRFVRKSPKVFAQTQTADDEMHNTRGSVRSRLPPSLPAFGKYSPSEFPHCADSLEPPLNQHVGYATPARSLGNDAEDEWRVRLGAIQAKLSRSLRQSRAKDVQHGCASVPPNPRAFSTAEPYCYASRLPMATAAEHTNNATASSLSPLASPRRKATLQVRFSPPSTTSDVRRRGELLRRNDCTNHAETHEGVALRLSLSVAGATRNAARSASSKHFQQSFIPHRHRQIVNAASLQHMSKQIRSAIANLLLDSDQRY</sequence>
<name>A0A0N0DYA4_LEPPY</name>
<dbReference type="RefSeq" id="XP_015662331.1">
    <property type="nucleotide sequence ID" value="XM_015798853.1"/>
</dbReference>
<feature type="compositionally biased region" description="Polar residues" evidence="2">
    <location>
        <begin position="226"/>
        <end position="241"/>
    </location>
</feature>
<evidence type="ECO:0000256" key="2">
    <source>
        <dbReference type="SAM" id="MobiDB-lite"/>
    </source>
</evidence>
<dbReference type="EMBL" id="LGTL01000003">
    <property type="protein sequence ID" value="KPA83893.1"/>
    <property type="molecule type" value="Genomic_DNA"/>
</dbReference>
<keyword evidence="1" id="KW-0175">Coiled coil</keyword>
<organism evidence="3 4">
    <name type="scientific">Leptomonas pyrrhocoris</name>
    <name type="common">Firebug parasite</name>
    <dbReference type="NCBI Taxonomy" id="157538"/>
    <lineage>
        <taxon>Eukaryota</taxon>
        <taxon>Discoba</taxon>
        <taxon>Euglenozoa</taxon>
        <taxon>Kinetoplastea</taxon>
        <taxon>Metakinetoplastina</taxon>
        <taxon>Trypanosomatida</taxon>
        <taxon>Trypanosomatidae</taxon>
        <taxon>Leishmaniinae</taxon>
        <taxon>Leptomonas</taxon>
    </lineage>
</organism>
<dbReference type="RefSeq" id="XP_015662332.1">
    <property type="nucleotide sequence ID" value="XM_015798854.1"/>
</dbReference>
<keyword evidence="4" id="KW-1185">Reference proteome</keyword>
<reference evidence="3 4" key="1">
    <citation type="submission" date="2015-07" db="EMBL/GenBank/DDBJ databases">
        <title>High-quality genome of monoxenous trypanosomatid Leptomonas pyrrhocoris.</title>
        <authorList>
            <person name="Flegontov P."/>
            <person name="Butenko A."/>
            <person name="Firsov S."/>
            <person name="Vlcek C."/>
            <person name="Logacheva M.D."/>
            <person name="Field M."/>
            <person name="Filatov D."/>
            <person name="Flegontova O."/>
            <person name="Gerasimov E."/>
            <person name="Jackson A.P."/>
            <person name="Kelly S."/>
            <person name="Opperdoes F."/>
            <person name="O'Reilly A."/>
            <person name="Votypka J."/>
            <person name="Yurchenko V."/>
            <person name="Lukes J."/>
        </authorList>
    </citation>
    <scope>NUCLEOTIDE SEQUENCE [LARGE SCALE GENOMIC DNA]</scope>
    <source>
        <strain evidence="3">H10</strain>
    </source>
</reference>
<evidence type="ECO:0000313" key="3">
    <source>
        <dbReference type="EMBL" id="KPA83892.1"/>
    </source>
</evidence>
<dbReference type="GeneID" id="26902373"/>
<feature type="coiled-coil region" evidence="1">
    <location>
        <begin position="122"/>
        <end position="149"/>
    </location>
</feature>